<sequence length="72" mass="8033">MSSNQDSWKLKEQSEEARYAKAKEQEQLAALKKEMDRTGGGQGTTRRDEIEGGLAPGMEDLEDRYATTSGEH</sequence>
<evidence type="ECO:0000313" key="2">
    <source>
        <dbReference type="EMBL" id="KIM32177.1"/>
    </source>
</evidence>
<name>A0A0C2XTG5_SERVB</name>
<reference evidence="2 3" key="1">
    <citation type="submission" date="2014-04" db="EMBL/GenBank/DDBJ databases">
        <authorList>
            <consortium name="DOE Joint Genome Institute"/>
            <person name="Kuo A."/>
            <person name="Zuccaro A."/>
            <person name="Kohler A."/>
            <person name="Nagy L.G."/>
            <person name="Floudas D."/>
            <person name="Copeland A."/>
            <person name="Barry K.W."/>
            <person name="Cichocki N."/>
            <person name="Veneault-Fourrey C."/>
            <person name="LaButti K."/>
            <person name="Lindquist E.A."/>
            <person name="Lipzen A."/>
            <person name="Lundell T."/>
            <person name="Morin E."/>
            <person name="Murat C."/>
            <person name="Sun H."/>
            <person name="Tunlid A."/>
            <person name="Henrissat B."/>
            <person name="Grigoriev I.V."/>
            <person name="Hibbett D.S."/>
            <person name="Martin F."/>
            <person name="Nordberg H.P."/>
            <person name="Cantor M.N."/>
            <person name="Hua S.X."/>
        </authorList>
    </citation>
    <scope>NUCLEOTIDE SEQUENCE [LARGE SCALE GENOMIC DNA]</scope>
    <source>
        <strain evidence="2 3">MAFF 305830</strain>
    </source>
</reference>
<evidence type="ECO:0000256" key="1">
    <source>
        <dbReference type="SAM" id="MobiDB-lite"/>
    </source>
</evidence>
<dbReference type="Proteomes" id="UP000054097">
    <property type="component" value="Unassembled WGS sequence"/>
</dbReference>
<protein>
    <submittedName>
        <fullName evidence="2">Uncharacterized protein</fullName>
    </submittedName>
</protein>
<dbReference type="Gene3D" id="1.20.5.500">
    <property type="entry name" value="Single helix bin"/>
    <property type="match status" value="1"/>
</dbReference>
<accession>A0A0C2XTG5</accession>
<gene>
    <name evidence="2" type="ORF">M408DRAFT_326827</name>
</gene>
<dbReference type="OrthoDB" id="2563136at2759"/>
<proteinExistence type="predicted"/>
<feature type="compositionally biased region" description="Basic and acidic residues" evidence="1">
    <location>
        <begin position="8"/>
        <end position="37"/>
    </location>
</feature>
<evidence type="ECO:0000313" key="3">
    <source>
        <dbReference type="Proteomes" id="UP000054097"/>
    </source>
</evidence>
<feature type="region of interest" description="Disordered" evidence="1">
    <location>
        <begin position="1"/>
        <end position="72"/>
    </location>
</feature>
<keyword evidence="3" id="KW-1185">Reference proteome</keyword>
<dbReference type="EMBL" id="KN824280">
    <property type="protein sequence ID" value="KIM32177.1"/>
    <property type="molecule type" value="Genomic_DNA"/>
</dbReference>
<dbReference type="AlphaFoldDB" id="A0A0C2XTG5"/>
<organism evidence="2 3">
    <name type="scientific">Serendipita vermifera MAFF 305830</name>
    <dbReference type="NCBI Taxonomy" id="933852"/>
    <lineage>
        <taxon>Eukaryota</taxon>
        <taxon>Fungi</taxon>
        <taxon>Dikarya</taxon>
        <taxon>Basidiomycota</taxon>
        <taxon>Agaricomycotina</taxon>
        <taxon>Agaricomycetes</taxon>
        <taxon>Sebacinales</taxon>
        <taxon>Serendipitaceae</taxon>
        <taxon>Serendipita</taxon>
    </lineage>
</organism>
<reference evidence="3" key="2">
    <citation type="submission" date="2015-01" db="EMBL/GenBank/DDBJ databases">
        <title>Evolutionary Origins and Diversification of the Mycorrhizal Mutualists.</title>
        <authorList>
            <consortium name="DOE Joint Genome Institute"/>
            <consortium name="Mycorrhizal Genomics Consortium"/>
            <person name="Kohler A."/>
            <person name="Kuo A."/>
            <person name="Nagy L.G."/>
            <person name="Floudas D."/>
            <person name="Copeland A."/>
            <person name="Barry K.W."/>
            <person name="Cichocki N."/>
            <person name="Veneault-Fourrey C."/>
            <person name="LaButti K."/>
            <person name="Lindquist E.A."/>
            <person name="Lipzen A."/>
            <person name="Lundell T."/>
            <person name="Morin E."/>
            <person name="Murat C."/>
            <person name="Riley R."/>
            <person name="Ohm R."/>
            <person name="Sun H."/>
            <person name="Tunlid A."/>
            <person name="Henrissat B."/>
            <person name="Grigoriev I.V."/>
            <person name="Hibbett D.S."/>
            <person name="Martin F."/>
        </authorList>
    </citation>
    <scope>NUCLEOTIDE SEQUENCE [LARGE SCALE GENOMIC DNA]</scope>
    <source>
        <strain evidence="3">MAFF 305830</strain>
    </source>
</reference>
<dbReference type="HOGENOM" id="CLU_166303_0_0_1"/>